<dbReference type="EMBL" id="JALJAT010000001">
    <property type="protein sequence ID" value="KAK4475812.1"/>
    <property type="molecule type" value="Genomic_DNA"/>
</dbReference>
<evidence type="ECO:0000256" key="4">
    <source>
        <dbReference type="ARBA" id="ARBA00022679"/>
    </source>
</evidence>
<dbReference type="InterPro" id="IPR035983">
    <property type="entry name" value="Hect_E3_ubiquitin_ligase"/>
</dbReference>
<protein>
    <recommendedName>
        <fullName evidence="3">HECT-type E3 ubiquitin transferase</fullName>
        <ecNumber evidence="3">2.3.2.26</ecNumber>
    </recommendedName>
</protein>
<accession>A0AAE2D9A1</accession>
<name>A0AAE2D9A1_SCHME</name>
<dbReference type="PROSITE" id="PS50237">
    <property type="entry name" value="HECT"/>
    <property type="match status" value="1"/>
</dbReference>
<evidence type="ECO:0000256" key="3">
    <source>
        <dbReference type="ARBA" id="ARBA00012485"/>
    </source>
</evidence>
<dbReference type="Proteomes" id="UP001292079">
    <property type="component" value="Unassembled WGS sequence"/>
</dbReference>
<dbReference type="CDD" id="cd00078">
    <property type="entry name" value="HECTc"/>
    <property type="match status" value="1"/>
</dbReference>
<dbReference type="SMART" id="SM00015">
    <property type="entry name" value="IQ"/>
    <property type="match status" value="1"/>
</dbReference>
<evidence type="ECO:0000313" key="9">
    <source>
        <dbReference type="EMBL" id="KAK4475812.1"/>
    </source>
</evidence>
<dbReference type="EC" id="2.3.2.26" evidence="3"/>
<feature type="region of interest" description="Disordered" evidence="7">
    <location>
        <begin position="495"/>
        <end position="518"/>
    </location>
</feature>
<dbReference type="Pfam" id="PF00632">
    <property type="entry name" value="HECT"/>
    <property type="match status" value="1"/>
</dbReference>
<dbReference type="Gene3D" id="3.30.2410.10">
    <property type="entry name" value="Hect, E3 ligase catalytic domain"/>
    <property type="match status" value="1"/>
</dbReference>
<evidence type="ECO:0000259" key="8">
    <source>
        <dbReference type="PROSITE" id="PS50237"/>
    </source>
</evidence>
<dbReference type="FunFam" id="3.30.2160.10:FF:000002">
    <property type="entry name" value="Putative Ubiquitin-protein ligase E3C"/>
    <property type="match status" value="1"/>
</dbReference>
<dbReference type="PANTHER" id="PTHR45700">
    <property type="entry name" value="UBIQUITIN-PROTEIN LIGASE E3C"/>
    <property type="match status" value="1"/>
</dbReference>
<reference evidence="9" key="2">
    <citation type="journal article" date="2023" name="Infect Dis Poverty">
        <title>Chromosome-scale genome of the human blood fluke Schistosoma mekongi and its implications for public health.</title>
        <authorList>
            <person name="Zhou M."/>
            <person name="Xu L."/>
            <person name="Xu D."/>
            <person name="Chen W."/>
            <person name="Khan J."/>
            <person name="Hu Y."/>
            <person name="Huang H."/>
            <person name="Wei H."/>
            <person name="Zhang Y."/>
            <person name="Chusongsang P."/>
            <person name="Tanasarnprasert K."/>
            <person name="Hu X."/>
            <person name="Limpanont Y."/>
            <person name="Lv Z."/>
        </authorList>
    </citation>
    <scope>NUCLEOTIDE SEQUENCE</scope>
    <source>
        <strain evidence="9">LV_2022a</strain>
    </source>
</reference>
<dbReference type="Pfam" id="PF00612">
    <property type="entry name" value="IQ"/>
    <property type="match status" value="1"/>
</dbReference>
<dbReference type="GO" id="GO:0006511">
    <property type="term" value="P:ubiquitin-dependent protein catabolic process"/>
    <property type="evidence" value="ECO:0007669"/>
    <property type="project" value="TreeGrafter"/>
</dbReference>
<dbReference type="GO" id="GO:0000209">
    <property type="term" value="P:protein polyubiquitination"/>
    <property type="evidence" value="ECO:0007669"/>
    <property type="project" value="InterPro"/>
</dbReference>
<evidence type="ECO:0000313" key="10">
    <source>
        <dbReference type="Proteomes" id="UP001292079"/>
    </source>
</evidence>
<gene>
    <name evidence="9" type="ORF">MN116_000649</name>
</gene>
<feature type="compositionally biased region" description="Acidic residues" evidence="7">
    <location>
        <begin position="499"/>
        <end position="510"/>
    </location>
</feature>
<sequence length="1370" mass="156346">MYSFEGNYKSKRSLVFDHTQKLSTNALVQKTREERRLRENLLKQEGAAIKIQAYIRGYIARNKMKRYFIELFDELSSQLDYTTNKAALKVVEHEYEHKLLKLLQFFNICYCSKVPDQQRLFTVCHLLLSKYGHDAQMSWLTSTSSDYVFTLSSSLLVIIRYLSKLPSLTKSPDYTLPIRVLEEVFTASVGLCSTTTISLYSKQVYINITWICKYLSRHHYFKQIAYFIDQQLPLTAGYLQDYNTHESIFDAVEFFKPPRTQAFINLLISPLKCTSSLCEINSEISNSMVDLYKELVITALNDILISSTIDHHSTYPISERIIRSVGMELFKSPGLHQLFIDECLSVVDNKSSQLTINERRQQQQQRNSETVSLIPSINLLHLLVTVVVPGKLNKFDLKTTASSPTVHTTSPPFITPMTQDDDAEEEGIAEEEAVDESLPVLLATESSYTHYTWCGSPIEAVKIIRCLAWMLMHCLAEPYLPIIRPIINPKPLQLRTGQEEEFSSDDDDGNDVVGGSAMDAKESNDQKMKIPIEFTGNPNDYSFTFERNSFQPVWATQLTEICIALRQSLPALVTSALTTLEHFSSDLNDHNEVELIRSSAYLHYCLSQVYCLPRTSLIRINSIYSQHTVYLRCLWKLIENTKLSTINSSSLYYSNSTRSLLNILSSGELPSCLMELQSYLPLIFTFADCLHHRLLCLADSEICDITSVVNFTTSTNDYQCQQSISEELSRYGCGFRADELLCVGAKLRDLMLGLIDIAHPDQLPNRIRCNLSTSDACCMAESLEQPNYGAVLRRIEQRVEVATLGSSPGADLLHRNYTGWSIPDLRLLLYCWSSLFRRVQRLVFQIYGWDRRCRRRQDISLPVFTSQNSQSITTCTASRVSSTDAVHLIRPQLPLGTPSISQIFWLKDNLVDLLNTTTPQSWLINRGDQTTLTIAGAPFGYYSILNPDRNQIELGSSTLSNHEIRQVLLLKEVPFVIPFEKRVKLFQTLISGNINHRRLDRMYNSSNQPGVFIVVRRNYLYEDAFERLSKENEPDLHPRLKVSFLNQAGLAEAGIDSGGLSREFLTEIIRAGFDPTRGFFIYASDKTLYPNPQASAITSDYLKHYYFLGRILAKTIYEGMLVELRFAYFFLAKVVSRSGGGVGFDHLHSLDPQLYKQLLFLKNYEGNVRDLSLDFTVVNSIFGQSETVELKPGGKYIPVTEENRVEYVHLIANYKLNKMIYPHVRAFIAGLNDVIPIDWLRLFDAEELQTLISGADIVIDVDDLKKHTICTGNALDYTETLNNFWSILQTFSESDKRLFLRFVTGRSHPPMFGFRDLQPPFTIQITNNLDCLPTASTCMNLLRLPNFRNKETLRNRLLYALNANAGFEYS</sequence>
<organism evidence="9 10">
    <name type="scientific">Schistosoma mekongi</name>
    <name type="common">Parasitic worm</name>
    <dbReference type="NCBI Taxonomy" id="38744"/>
    <lineage>
        <taxon>Eukaryota</taxon>
        <taxon>Metazoa</taxon>
        <taxon>Spiralia</taxon>
        <taxon>Lophotrochozoa</taxon>
        <taxon>Platyhelminthes</taxon>
        <taxon>Trematoda</taxon>
        <taxon>Digenea</taxon>
        <taxon>Strigeidida</taxon>
        <taxon>Schistosomatoidea</taxon>
        <taxon>Schistosomatidae</taxon>
        <taxon>Schistosoma</taxon>
    </lineage>
</organism>
<evidence type="ECO:0000256" key="2">
    <source>
        <dbReference type="ARBA" id="ARBA00004906"/>
    </source>
</evidence>
<feature type="domain" description="HECT" evidence="8">
    <location>
        <begin position="1032"/>
        <end position="1370"/>
    </location>
</feature>
<dbReference type="SMART" id="SM00119">
    <property type="entry name" value="HECTc"/>
    <property type="match status" value="1"/>
</dbReference>
<comment type="pathway">
    <text evidence="2">Protein modification; protein ubiquitination.</text>
</comment>
<reference evidence="9" key="1">
    <citation type="submission" date="2022-04" db="EMBL/GenBank/DDBJ databases">
        <authorList>
            <person name="Xu L."/>
            <person name="Lv Z."/>
        </authorList>
    </citation>
    <scope>NUCLEOTIDE SEQUENCE</scope>
    <source>
        <strain evidence="9">LV_2022a</strain>
    </source>
</reference>
<dbReference type="InterPro" id="IPR000048">
    <property type="entry name" value="IQ_motif_EF-hand-BS"/>
</dbReference>
<keyword evidence="10" id="KW-1185">Reference proteome</keyword>
<comment type="caution">
    <text evidence="9">The sequence shown here is derived from an EMBL/GenBank/DDBJ whole genome shotgun (WGS) entry which is preliminary data.</text>
</comment>
<evidence type="ECO:0000256" key="6">
    <source>
        <dbReference type="PROSITE-ProRule" id="PRU00104"/>
    </source>
</evidence>
<feature type="active site" description="Glycyl thioester intermediate" evidence="6">
    <location>
        <position position="1338"/>
    </location>
</feature>
<evidence type="ECO:0000256" key="5">
    <source>
        <dbReference type="ARBA" id="ARBA00022786"/>
    </source>
</evidence>
<dbReference type="PROSITE" id="PS50096">
    <property type="entry name" value="IQ"/>
    <property type="match status" value="1"/>
</dbReference>
<evidence type="ECO:0000256" key="1">
    <source>
        <dbReference type="ARBA" id="ARBA00000885"/>
    </source>
</evidence>
<dbReference type="InterPro" id="IPR000569">
    <property type="entry name" value="HECT_dom"/>
</dbReference>
<keyword evidence="5 6" id="KW-0833">Ubl conjugation pathway</keyword>
<dbReference type="SUPFAM" id="SSF56204">
    <property type="entry name" value="Hect, E3 ligase catalytic domain"/>
    <property type="match status" value="1"/>
</dbReference>
<keyword evidence="4" id="KW-0808">Transferase</keyword>
<dbReference type="PANTHER" id="PTHR45700:SF2">
    <property type="entry name" value="UBIQUITIN-PROTEIN LIGASE E3C"/>
    <property type="match status" value="1"/>
</dbReference>
<dbReference type="GO" id="GO:0061630">
    <property type="term" value="F:ubiquitin protein ligase activity"/>
    <property type="evidence" value="ECO:0007669"/>
    <property type="project" value="UniProtKB-EC"/>
</dbReference>
<dbReference type="Gene3D" id="3.90.1750.10">
    <property type="entry name" value="Hect, E3 ligase catalytic domains"/>
    <property type="match status" value="1"/>
</dbReference>
<dbReference type="Gene3D" id="3.30.2160.10">
    <property type="entry name" value="Hect, E3 ligase catalytic domain"/>
    <property type="match status" value="1"/>
</dbReference>
<dbReference type="CDD" id="cd23767">
    <property type="entry name" value="IQCD"/>
    <property type="match status" value="1"/>
</dbReference>
<comment type="catalytic activity">
    <reaction evidence="1">
        <text>S-ubiquitinyl-[E2 ubiquitin-conjugating enzyme]-L-cysteine + [acceptor protein]-L-lysine = [E2 ubiquitin-conjugating enzyme]-L-cysteine + N(6)-ubiquitinyl-[acceptor protein]-L-lysine.</text>
        <dbReference type="EC" id="2.3.2.26"/>
    </reaction>
</comment>
<evidence type="ECO:0000256" key="7">
    <source>
        <dbReference type="SAM" id="MobiDB-lite"/>
    </source>
</evidence>
<dbReference type="InterPro" id="IPR044611">
    <property type="entry name" value="E3A/B/C-like"/>
</dbReference>
<proteinExistence type="predicted"/>